<evidence type="ECO:0000259" key="7">
    <source>
        <dbReference type="PROSITE" id="PS50166"/>
    </source>
</evidence>
<keyword evidence="4" id="KW-0653">Protein transport</keyword>
<dbReference type="GeneID" id="33554370"/>
<dbReference type="SMART" id="SM01102">
    <property type="entry name" value="CRM1_C"/>
    <property type="match status" value="1"/>
</dbReference>
<dbReference type="InterPro" id="IPR041235">
    <property type="entry name" value="Exp1_repeat_2"/>
</dbReference>
<dbReference type="Pfam" id="PF08389">
    <property type="entry name" value="Xpo1"/>
    <property type="match status" value="1"/>
</dbReference>
<gene>
    <name evidence="8" type="ORF">BD324DRAFT_353671</name>
</gene>
<accession>A0A1Y1UK84</accession>
<feature type="domain" description="Importin N-terminal" evidence="7">
    <location>
        <begin position="34"/>
        <end position="100"/>
    </location>
</feature>
<dbReference type="Pfam" id="PF18784">
    <property type="entry name" value="CRM1_repeat_2"/>
    <property type="match status" value="1"/>
</dbReference>
<dbReference type="FunFam" id="1.25.10.10:FF:000022">
    <property type="entry name" value="protein EXPORTIN 1A"/>
    <property type="match status" value="1"/>
</dbReference>
<dbReference type="GO" id="GO:0000055">
    <property type="term" value="P:ribosomal large subunit export from nucleus"/>
    <property type="evidence" value="ECO:0007669"/>
    <property type="project" value="TreeGrafter"/>
</dbReference>
<evidence type="ECO:0000256" key="2">
    <source>
        <dbReference type="ARBA" id="ARBA00009466"/>
    </source>
</evidence>
<evidence type="ECO:0000313" key="8">
    <source>
        <dbReference type="EMBL" id="ORX38392.1"/>
    </source>
</evidence>
<evidence type="ECO:0000256" key="4">
    <source>
        <dbReference type="ARBA" id="ARBA00022927"/>
    </source>
</evidence>
<keyword evidence="9" id="KW-1185">Reference proteome</keyword>
<dbReference type="FunCoup" id="A0A1Y1UK84">
    <property type="interactions" value="1014"/>
</dbReference>
<comment type="caution">
    <text evidence="8">The sequence shown here is derived from an EMBL/GenBank/DDBJ whole genome shotgun (WGS) entry which is preliminary data.</text>
</comment>
<dbReference type="SUPFAM" id="SSF48371">
    <property type="entry name" value="ARM repeat"/>
    <property type="match status" value="1"/>
</dbReference>
<reference evidence="8 9" key="1">
    <citation type="submission" date="2017-03" db="EMBL/GenBank/DDBJ databases">
        <title>Widespread Adenine N6-methylation of Active Genes in Fungi.</title>
        <authorList>
            <consortium name="DOE Joint Genome Institute"/>
            <person name="Mondo S.J."/>
            <person name="Dannebaum R.O."/>
            <person name="Kuo R.C."/>
            <person name="Louie K.B."/>
            <person name="Bewick A.J."/>
            <person name="Labutti K."/>
            <person name="Haridas S."/>
            <person name="Kuo A."/>
            <person name="Salamov A."/>
            <person name="Ahrendt S.R."/>
            <person name="Lau R."/>
            <person name="Bowen B.P."/>
            <person name="Lipzen A."/>
            <person name="Sullivan W."/>
            <person name="Andreopoulos W.B."/>
            <person name="Clum A."/>
            <person name="Lindquist E."/>
            <person name="Daum C."/>
            <person name="Northen T.R."/>
            <person name="Ramamoorthy G."/>
            <person name="Schmitz R.J."/>
            <person name="Gryganskyi A."/>
            <person name="Culley D."/>
            <person name="Magnuson J."/>
            <person name="James T.Y."/>
            <person name="O'Malley M.A."/>
            <person name="Stajich J.E."/>
            <person name="Spatafora J.W."/>
            <person name="Visel A."/>
            <person name="Grigoriev I.V."/>
        </authorList>
    </citation>
    <scope>NUCLEOTIDE SEQUENCE [LARGE SCALE GENOMIC DNA]</scope>
    <source>
        <strain evidence="8 9">NRRL Y-17943</strain>
    </source>
</reference>
<organism evidence="8 9">
    <name type="scientific">Kockovaella imperatae</name>
    <dbReference type="NCBI Taxonomy" id="4999"/>
    <lineage>
        <taxon>Eukaryota</taxon>
        <taxon>Fungi</taxon>
        <taxon>Dikarya</taxon>
        <taxon>Basidiomycota</taxon>
        <taxon>Agaricomycotina</taxon>
        <taxon>Tremellomycetes</taxon>
        <taxon>Tremellales</taxon>
        <taxon>Cuniculitremaceae</taxon>
        <taxon>Kockovaella</taxon>
    </lineage>
</organism>
<dbReference type="InterPro" id="IPR040485">
    <property type="entry name" value="XPO1_repeat_3"/>
</dbReference>
<evidence type="ECO:0000256" key="1">
    <source>
        <dbReference type="ARBA" id="ARBA00004123"/>
    </source>
</evidence>
<dbReference type="OrthoDB" id="27218at2759"/>
<dbReference type="Proteomes" id="UP000193218">
    <property type="component" value="Unassembled WGS sequence"/>
</dbReference>
<dbReference type="GO" id="GO:0031267">
    <property type="term" value="F:small GTPase binding"/>
    <property type="evidence" value="ECO:0007669"/>
    <property type="project" value="InterPro"/>
</dbReference>
<dbReference type="PROSITE" id="PS50166">
    <property type="entry name" value="IMPORTIN_B_NT"/>
    <property type="match status" value="1"/>
</dbReference>
<dbReference type="GO" id="GO:0006611">
    <property type="term" value="P:protein export from nucleus"/>
    <property type="evidence" value="ECO:0007669"/>
    <property type="project" value="InterPro"/>
</dbReference>
<dbReference type="InterPro" id="IPR045065">
    <property type="entry name" value="XPO1/5"/>
</dbReference>
<dbReference type="InterPro" id="IPR016024">
    <property type="entry name" value="ARM-type_fold"/>
</dbReference>
<dbReference type="AlphaFoldDB" id="A0A1Y1UK84"/>
<dbReference type="Gene3D" id="1.25.10.10">
    <property type="entry name" value="Leucine-rich Repeat Variant"/>
    <property type="match status" value="1"/>
</dbReference>
<dbReference type="InterPro" id="IPR041123">
    <property type="entry name" value="CRM1_repeat"/>
</dbReference>
<dbReference type="GO" id="GO:0005049">
    <property type="term" value="F:nuclear export signal receptor activity"/>
    <property type="evidence" value="ECO:0007669"/>
    <property type="project" value="InterPro"/>
</dbReference>
<evidence type="ECO:0000256" key="5">
    <source>
        <dbReference type="ARBA" id="ARBA00023242"/>
    </source>
</evidence>
<evidence type="ECO:0000256" key="6">
    <source>
        <dbReference type="SAM" id="MobiDB-lite"/>
    </source>
</evidence>
<evidence type="ECO:0000313" key="9">
    <source>
        <dbReference type="Proteomes" id="UP000193218"/>
    </source>
</evidence>
<keyword evidence="3" id="KW-0813">Transport</keyword>
<dbReference type="InterPro" id="IPR014877">
    <property type="entry name" value="XPO1_C_dom"/>
</dbReference>
<dbReference type="InterPro" id="IPR013598">
    <property type="entry name" value="Exportin-1/Importin-b-like"/>
</dbReference>
<name>A0A1Y1UK84_9TREE</name>
<dbReference type="GO" id="GO:0000056">
    <property type="term" value="P:ribosomal small subunit export from nucleus"/>
    <property type="evidence" value="ECO:0007669"/>
    <property type="project" value="TreeGrafter"/>
</dbReference>
<dbReference type="InParanoid" id="A0A1Y1UK84"/>
<evidence type="ECO:0000256" key="3">
    <source>
        <dbReference type="ARBA" id="ARBA00022448"/>
    </source>
</evidence>
<dbReference type="Pfam" id="PF03810">
    <property type="entry name" value="IBN_N"/>
    <property type="match status" value="1"/>
</dbReference>
<proteinExistence type="inferred from homology"/>
<dbReference type="RefSeq" id="XP_021872314.1">
    <property type="nucleotide sequence ID" value="XM_022012562.1"/>
</dbReference>
<dbReference type="InterPro" id="IPR011989">
    <property type="entry name" value="ARM-like"/>
</dbReference>
<feature type="region of interest" description="Disordered" evidence="6">
    <location>
        <begin position="1050"/>
        <end position="1076"/>
    </location>
</feature>
<comment type="similarity">
    <text evidence="2">Belongs to the exportin family.</text>
</comment>
<dbReference type="Pfam" id="PF18777">
    <property type="entry name" value="CRM1_repeat"/>
    <property type="match status" value="1"/>
</dbReference>
<dbReference type="SMART" id="SM00913">
    <property type="entry name" value="IBN_N"/>
    <property type="match status" value="1"/>
</dbReference>
<comment type="subcellular location">
    <subcellularLocation>
        <location evidence="1">Nucleus</location>
    </subcellularLocation>
</comment>
<dbReference type="PANTHER" id="PTHR11223:SF2">
    <property type="entry name" value="EXPORTIN-1"/>
    <property type="match status" value="1"/>
</dbReference>
<protein>
    <submittedName>
        <fullName evidence="8">CRM1 C terminal-domain-containing protein</fullName>
    </submittedName>
</protein>
<dbReference type="STRING" id="4999.A0A1Y1UK84"/>
<keyword evidence="5" id="KW-0539">Nucleus</keyword>
<dbReference type="Pfam" id="PF18787">
    <property type="entry name" value="CRM1_repeat_3"/>
    <property type="match status" value="1"/>
</dbReference>
<dbReference type="EMBL" id="NBSH01000004">
    <property type="protein sequence ID" value="ORX38392.1"/>
    <property type="molecule type" value="Genomic_DNA"/>
</dbReference>
<dbReference type="GO" id="GO:0005634">
    <property type="term" value="C:nucleus"/>
    <property type="evidence" value="ECO:0007669"/>
    <property type="project" value="UniProtKB-SubCell"/>
</dbReference>
<dbReference type="PANTHER" id="PTHR11223">
    <property type="entry name" value="EXPORTIN 1/5"/>
    <property type="match status" value="1"/>
</dbReference>
<dbReference type="GO" id="GO:0005737">
    <property type="term" value="C:cytoplasm"/>
    <property type="evidence" value="ECO:0007669"/>
    <property type="project" value="TreeGrafter"/>
</dbReference>
<dbReference type="InterPro" id="IPR001494">
    <property type="entry name" value="Importin-beta_N"/>
</dbReference>
<sequence>MDAILDFSKDLDVGLLDQVVQAFYTGSGEQQQQAQRVLTQFQENPDSWQRVPAVLETSNNLNTKYIALQILEKLIQTRWKTLPAEQQNGIRNFIVQLTVDTSSDEQKMRREKGYLNKLNLVLVQILKQAWPKDWPSFIPEIVTSSRTNLSLCENNMIILKLLSEEIFDFSAEQMTQAKTKALKQSMCNEFSDIFTLCNEVLEKANKPSLINATLETLLRFLNWIPLGYIFETQIIDFLVSRFLEVPDYRNVTLKCLSEIGGLIVGPEFNSKFVTLFQVVMTSVNRMVPPGTDMAAAYASSDDEDQQLIKNLALFLANFLHNHLRLIETPENTELLINAHLYLIKISTVDDREVFKICLEYWGKLVSELYEELQSLPLNDINPLINLNLGRDMNGSGLALNGVPLRKNIYADILSNLRLVMIEKMVKPEEVLIVENDEGEIVREFMKESDTIVLYKSMREVLVYLTHLDVSDTEMIMTDKLSKQIDGSEWSWNNLNTLCWAIGSISGAMNEETEKRFLVTVIKDLLGLTEMKRGKDNKAVCASDIMYIVGQYPRFLKAHWKFLKTVVNKLFEFMHETHEGVQDMACDTFIKIAQKCRRHFVMQQAGEHEPFIDEILRTLHRITVDLAPQQVHTFYEAVGYMISAQPNKPTQERLIEKLMELPNNAWDHLMKQAAQSVDVLSNPENVKIMSNILKTNVSACTSIGPFFLPQLGRIWLDMLGLYKAVSGIISEQVAQQGLVATKTPKVRSLRTIKKEILKLVETYVRKAEDLDGVNKNLIPGLLEAILTDYQQNVPAARDAEVLNVMATIVSKLGPLLSAQIAPTLDAVFEPTLGMINQDFAEYPEHRVGFFKLLRAINLTCFSSLLELPPQQFKLVMDSVVWAFKHTMRDIADTGLNIAFEIVNNFASSSQEIANQFYQQYLLSMLGDVFYVLTDADHKSGFKMQAILLARLISLVETGAVQAPLFDPAQVNDSSMTNVTFLKGYIEDLLRNAFGHVHSASIHSFVGLMFDHSSDPVKFKFTLRDFLISLKEFSGDNAELFIDEKEADAMKKAKEERESAMRVPGMLKPAQLDDDQDL</sequence>
<dbReference type="Pfam" id="PF08767">
    <property type="entry name" value="CRM1_C"/>
    <property type="match status" value="1"/>
</dbReference>